<dbReference type="InterPro" id="IPR040449">
    <property type="entry name" value="Peptidase_S66_N"/>
</dbReference>
<dbReference type="SUPFAM" id="SSF52317">
    <property type="entry name" value="Class I glutamine amidotransferase-like"/>
    <property type="match status" value="1"/>
</dbReference>
<dbReference type="GO" id="GO:0004180">
    <property type="term" value="F:carboxypeptidase activity"/>
    <property type="evidence" value="ECO:0007669"/>
    <property type="project" value="UniProtKB-KW"/>
</dbReference>
<dbReference type="CDD" id="cd07062">
    <property type="entry name" value="Peptidase_S66_mccF_like"/>
    <property type="match status" value="1"/>
</dbReference>
<feature type="active site" description="Charge relay system" evidence="3">
    <location>
        <position position="235"/>
    </location>
</feature>
<dbReference type="EMBL" id="FOKI01000044">
    <property type="protein sequence ID" value="SFB40489.1"/>
    <property type="molecule type" value="Genomic_DNA"/>
</dbReference>
<dbReference type="InterPro" id="IPR040921">
    <property type="entry name" value="Peptidase_S66C"/>
</dbReference>
<dbReference type="InterPro" id="IPR027461">
    <property type="entry name" value="Carboxypeptidase_A_C_sf"/>
</dbReference>
<dbReference type="PANTHER" id="PTHR30237:SF5">
    <property type="entry name" value="CARBOXYPEPTIDASE VC_A0337-RELATED"/>
    <property type="match status" value="1"/>
</dbReference>
<organism evidence="6 7">
    <name type="scientific">Clostridium frigidicarnis</name>
    <dbReference type="NCBI Taxonomy" id="84698"/>
    <lineage>
        <taxon>Bacteria</taxon>
        <taxon>Bacillati</taxon>
        <taxon>Bacillota</taxon>
        <taxon>Clostridia</taxon>
        <taxon>Eubacteriales</taxon>
        <taxon>Clostridiaceae</taxon>
        <taxon>Clostridium</taxon>
    </lineage>
</organism>
<reference evidence="6 7" key="1">
    <citation type="submission" date="2016-10" db="EMBL/GenBank/DDBJ databases">
        <authorList>
            <person name="de Groot N.N."/>
        </authorList>
    </citation>
    <scope>NUCLEOTIDE SEQUENCE [LARGE SCALE GENOMIC DNA]</scope>
    <source>
        <strain evidence="6 7">DSM 12271</strain>
    </source>
</reference>
<evidence type="ECO:0000259" key="5">
    <source>
        <dbReference type="Pfam" id="PF17676"/>
    </source>
</evidence>
<evidence type="ECO:0000256" key="3">
    <source>
        <dbReference type="PIRSR" id="PIRSR028757-1"/>
    </source>
</evidence>
<dbReference type="PANTHER" id="PTHR30237">
    <property type="entry name" value="MURAMOYLTETRAPEPTIDE CARBOXYPEPTIDASE"/>
    <property type="match status" value="1"/>
</dbReference>
<evidence type="ECO:0000256" key="1">
    <source>
        <dbReference type="ARBA" id="ARBA00010233"/>
    </source>
</evidence>
<feature type="active site" description="Charge relay system" evidence="3">
    <location>
        <position position="303"/>
    </location>
</feature>
<dbReference type="Gene3D" id="3.40.50.10740">
    <property type="entry name" value="Class I glutamine amidotransferase-like"/>
    <property type="match status" value="1"/>
</dbReference>
<dbReference type="PIRSF" id="PIRSF028757">
    <property type="entry name" value="LD-carboxypeptidase"/>
    <property type="match status" value="1"/>
</dbReference>
<sequence length="335" mass="37948">MNNIAKLKVGDSVGIFSPSSPITYSCPNRFERAKKYLQGKGFKIIEGNLTGKSDFYRSGSIRERVEELNALIRNPQVKCIMSTIGGMNSNSLLPYIDYDAFKKNPKVIIGYSDVTAILLAIYAKTGISTYYGPALVASFGELPPFVDSTYNYFKEITMDKTKFPYVFETPKHWTDEYINWETQDRSKEKRENQWITIHEGRASGRVIGGNLNTMQGIWGSEYMPEIKEGDILFIEDSLENSADIERSFSLLKVSGVLDKISGIILGKHELFDDSKTGRKPYEILLEVLGERKIPFIADFDCCHTHPMITLPIGCKIELDATNRKVSILEDWIKQC</sequence>
<dbReference type="RefSeq" id="WP_090042902.1">
    <property type="nucleotide sequence ID" value="NZ_FOKI01000044.1"/>
</dbReference>
<dbReference type="PROSITE" id="PS51257">
    <property type="entry name" value="PROKAR_LIPOPROTEIN"/>
    <property type="match status" value="1"/>
</dbReference>
<dbReference type="Gene3D" id="3.50.30.60">
    <property type="entry name" value="LD-carboxypeptidase A C-terminal domain-like"/>
    <property type="match status" value="1"/>
</dbReference>
<gene>
    <name evidence="6" type="ORF">SAMN04488528_104413</name>
</gene>
<evidence type="ECO:0000313" key="7">
    <source>
        <dbReference type="Proteomes" id="UP000198619"/>
    </source>
</evidence>
<dbReference type="AlphaFoldDB" id="A0A1I1AR09"/>
<dbReference type="InterPro" id="IPR029062">
    <property type="entry name" value="Class_I_gatase-like"/>
</dbReference>
<keyword evidence="6" id="KW-0645">Protease</keyword>
<dbReference type="Pfam" id="PF17676">
    <property type="entry name" value="Peptidase_S66C"/>
    <property type="match status" value="1"/>
</dbReference>
<name>A0A1I1AR09_9CLOT</name>
<keyword evidence="7" id="KW-1185">Reference proteome</keyword>
<dbReference type="Proteomes" id="UP000198619">
    <property type="component" value="Unassembled WGS sequence"/>
</dbReference>
<keyword evidence="6" id="KW-0121">Carboxypeptidase</keyword>
<evidence type="ECO:0000259" key="4">
    <source>
        <dbReference type="Pfam" id="PF02016"/>
    </source>
</evidence>
<protein>
    <submittedName>
        <fullName evidence="6">Muramoyltetrapeptide carboxypeptidase LdcA (Peptidoglycan recycling)</fullName>
    </submittedName>
</protein>
<evidence type="ECO:0000256" key="2">
    <source>
        <dbReference type="ARBA" id="ARBA00022801"/>
    </source>
</evidence>
<accession>A0A1I1AR09</accession>
<dbReference type="InterPro" id="IPR003507">
    <property type="entry name" value="S66_fam"/>
</dbReference>
<evidence type="ECO:0000313" key="6">
    <source>
        <dbReference type="EMBL" id="SFB40489.1"/>
    </source>
</evidence>
<proteinExistence type="inferred from homology"/>
<dbReference type="InterPro" id="IPR027478">
    <property type="entry name" value="LdcA_N"/>
</dbReference>
<feature type="domain" description="LD-carboxypeptidase C-terminal" evidence="5">
    <location>
        <begin position="203"/>
        <end position="318"/>
    </location>
</feature>
<dbReference type="OrthoDB" id="9807329at2"/>
<keyword evidence="2" id="KW-0378">Hydrolase</keyword>
<dbReference type="Pfam" id="PF02016">
    <property type="entry name" value="Peptidase_S66"/>
    <property type="match status" value="1"/>
</dbReference>
<comment type="similarity">
    <text evidence="1">Belongs to the peptidase S66 family.</text>
</comment>
<feature type="domain" description="LD-carboxypeptidase N-terminal" evidence="4">
    <location>
        <begin position="13"/>
        <end position="132"/>
    </location>
</feature>
<feature type="active site" description="Nucleophile" evidence="3">
    <location>
        <position position="112"/>
    </location>
</feature>
<dbReference type="SUPFAM" id="SSF141986">
    <property type="entry name" value="LD-carboxypeptidase A C-terminal domain-like"/>
    <property type="match status" value="1"/>
</dbReference>
<dbReference type="STRING" id="84698.SAMN04488528_104413"/>